<dbReference type="InterPro" id="IPR036412">
    <property type="entry name" value="HAD-like_sf"/>
</dbReference>
<keyword evidence="6" id="KW-1185">Reference proteome</keyword>
<dbReference type="GO" id="GO:0046872">
    <property type="term" value="F:metal ion binding"/>
    <property type="evidence" value="ECO:0007669"/>
    <property type="project" value="UniProtKB-KW"/>
</dbReference>
<dbReference type="InterPro" id="IPR051400">
    <property type="entry name" value="HAD-like_hydrolase"/>
</dbReference>
<dbReference type="Gene3D" id="3.40.50.1000">
    <property type="entry name" value="HAD superfamily/HAD-like"/>
    <property type="match status" value="1"/>
</dbReference>
<dbReference type="AlphaFoldDB" id="A0A927H7K5"/>
<comment type="cofactor">
    <cofactor evidence="1">
        <name>Mg(2+)</name>
        <dbReference type="ChEBI" id="CHEBI:18420"/>
    </cofactor>
</comment>
<dbReference type="NCBIfam" id="TIGR01549">
    <property type="entry name" value="HAD-SF-IA-v1"/>
    <property type="match status" value="1"/>
</dbReference>
<dbReference type="InterPro" id="IPR023214">
    <property type="entry name" value="HAD_sf"/>
</dbReference>
<proteinExistence type="predicted"/>
<dbReference type="GO" id="GO:0044281">
    <property type="term" value="P:small molecule metabolic process"/>
    <property type="evidence" value="ECO:0007669"/>
    <property type="project" value="UniProtKB-ARBA"/>
</dbReference>
<sequence length="223" mass="25836">MNNVKAIIFDLDNTLLDRTNTFKAFAEGFVARYFCHSNSQDEIVRLIIELDEDGYKDRRILFRELLERLPWLDKPEHDELMGSYSTAYITKSVLMEQALNVIRRARAKYKTALITNGRNEIQYGKIDRLGIRDEFDFILVSEEAGCKKPDRRIFETALNKLRLRPEQCIYVGDHPVNDIEGALNAGMGAIWIRANQPWPDGLTARPLYAFDRISEMMDLLGEE</sequence>
<dbReference type="PANTHER" id="PTHR46470:SF2">
    <property type="entry name" value="GLYCERALDEHYDE 3-PHOSPHATE PHOSPHATASE"/>
    <property type="match status" value="1"/>
</dbReference>
<organism evidence="5 6">
    <name type="scientific">Paenibacillus arenilitoris</name>
    <dbReference type="NCBI Taxonomy" id="2772299"/>
    <lineage>
        <taxon>Bacteria</taxon>
        <taxon>Bacillati</taxon>
        <taxon>Bacillota</taxon>
        <taxon>Bacilli</taxon>
        <taxon>Bacillales</taxon>
        <taxon>Paenibacillaceae</taxon>
        <taxon>Paenibacillus</taxon>
    </lineage>
</organism>
<dbReference type="SFLD" id="SFLDS00003">
    <property type="entry name" value="Haloacid_Dehalogenase"/>
    <property type="match status" value="1"/>
</dbReference>
<evidence type="ECO:0000256" key="2">
    <source>
        <dbReference type="ARBA" id="ARBA00022723"/>
    </source>
</evidence>
<evidence type="ECO:0000313" key="5">
    <source>
        <dbReference type="EMBL" id="MBD2871130.1"/>
    </source>
</evidence>
<dbReference type="Pfam" id="PF13419">
    <property type="entry name" value="HAD_2"/>
    <property type="match status" value="1"/>
</dbReference>
<evidence type="ECO:0000313" key="6">
    <source>
        <dbReference type="Proteomes" id="UP000632125"/>
    </source>
</evidence>
<dbReference type="InterPro" id="IPR041492">
    <property type="entry name" value="HAD_2"/>
</dbReference>
<reference evidence="5" key="1">
    <citation type="submission" date="2020-09" db="EMBL/GenBank/DDBJ databases">
        <title>A novel bacterium of genus Paenibacillus, isolated from South China Sea.</title>
        <authorList>
            <person name="Huang H."/>
            <person name="Mo K."/>
            <person name="Hu Y."/>
        </authorList>
    </citation>
    <scope>NUCLEOTIDE SEQUENCE</scope>
    <source>
        <strain evidence="5">IB182493</strain>
    </source>
</reference>
<evidence type="ECO:0000256" key="1">
    <source>
        <dbReference type="ARBA" id="ARBA00001946"/>
    </source>
</evidence>
<keyword evidence="2" id="KW-0479">Metal-binding</keyword>
<accession>A0A927H7K5</accession>
<keyword evidence="4" id="KW-0460">Magnesium</keyword>
<keyword evidence="3 5" id="KW-0378">Hydrolase</keyword>
<dbReference type="SFLD" id="SFLDG01129">
    <property type="entry name" value="C1.5:_HAD__Beta-PGM__Phosphata"/>
    <property type="match status" value="1"/>
</dbReference>
<dbReference type="GO" id="GO:0016791">
    <property type="term" value="F:phosphatase activity"/>
    <property type="evidence" value="ECO:0007669"/>
    <property type="project" value="TreeGrafter"/>
</dbReference>
<dbReference type="NCBIfam" id="TIGR01509">
    <property type="entry name" value="HAD-SF-IA-v3"/>
    <property type="match status" value="1"/>
</dbReference>
<dbReference type="EMBL" id="JACXIY010000027">
    <property type="protein sequence ID" value="MBD2871130.1"/>
    <property type="molecule type" value="Genomic_DNA"/>
</dbReference>
<name>A0A927H7K5_9BACL</name>
<evidence type="ECO:0000256" key="4">
    <source>
        <dbReference type="ARBA" id="ARBA00022842"/>
    </source>
</evidence>
<dbReference type="PANTHER" id="PTHR46470">
    <property type="entry name" value="N-ACYLNEURAMINATE-9-PHOSPHATASE"/>
    <property type="match status" value="1"/>
</dbReference>
<gene>
    <name evidence="5" type="ORF">IDH41_21320</name>
</gene>
<comment type="caution">
    <text evidence="5">The sequence shown here is derived from an EMBL/GenBank/DDBJ whole genome shotgun (WGS) entry which is preliminary data.</text>
</comment>
<dbReference type="InterPro" id="IPR006439">
    <property type="entry name" value="HAD-SF_hydro_IA"/>
</dbReference>
<dbReference type="Proteomes" id="UP000632125">
    <property type="component" value="Unassembled WGS sequence"/>
</dbReference>
<protein>
    <submittedName>
        <fullName evidence="5">HAD family hydrolase</fullName>
    </submittedName>
</protein>
<dbReference type="Gene3D" id="1.20.120.710">
    <property type="entry name" value="Haloacid dehalogenase hydrolase-like domain"/>
    <property type="match status" value="1"/>
</dbReference>
<evidence type="ECO:0000256" key="3">
    <source>
        <dbReference type="ARBA" id="ARBA00022801"/>
    </source>
</evidence>
<dbReference type="SUPFAM" id="SSF56784">
    <property type="entry name" value="HAD-like"/>
    <property type="match status" value="1"/>
</dbReference>